<evidence type="ECO:0000256" key="2">
    <source>
        <dbReference type="ARBA" id="ARBA00012035"/>
    </source>
</evidence>
<feature type="binding site" evidence="14">
    <location>
        <position position="346"/>
    </location>
    <ligand>
        <name>K(+)</name>
        <dbReference type="ChEBI" id="CHEBI:29103"/>
    </ligand>
</feature>
<dbReference type="SUPFAM" id="SSF46785">
    <property type="entry name" value="Winged helix' DNA-binding domain"/>
    <property type="match status" value="1"/>
</dbReference>
<dbReference type="Gene3D" id="3.40.1190.20">
    <property type="match status" value="1"/>
</dbReference>
<keyword evidence="8 14" id="KW-0067">ATP-binding</keyword>
<feature type="binding site" evidence="14">
    <location>
        <begin position="108"/>
        <end position="110"/>
    </location>
    <ligand>
        <name>substrate</name>
    </ligand>
</feature>
<feature type="binding site" evidence="14">
    <location>
        <position position="380"/>
    </location>
    <ligand>
        <name>K(+)</name>
        <dbReference type="ChEBI" id="CHEBI:29103"/>
    </ligand>
</feature>
<dbReference type="HAMAP" id="MF_01987">
    <property type="entry name" value="Ribokinase"/>
    <property type="match status" value="1"/>
</dbReference>
<comment type="pathway">
    <text evidence="14">Carbohydrate metabolism; D-ribose degradation; D-ribose 5-phosphate from beta-D-ribopyranose: step 2/2.</text>
</comment>
<dbReference type="GO" id="GO:0005524">
    <property type="term" value="F:ATP binding"/>
    <property type="evidence" value="ECO:0007669"/>
    <property type="project" value="UniProtKB-UniRule"/>
</dbReference>
<comment type="similarity">
    <text evidence="14">Belongs to the carbohydrate kinase PfkB family. Ribokinase subfamily.</text>
</comment>
<dbReference type="GO" id="GO:0004747">
    <property type="term" value="F:ribokinase activity"/>
    <property type="evidence" value="ECO:0007669"/>
    <property type="project" value="UniProtKB-UniRule"/>
</dbReference>
<feature type="binding site" evidence="14">
    <location>
        <begin position="136"/>
        <end position="140"/>
    </location>
    <ligand>
        <name>substrate</name>
    </ligand>
</feature>
<evidence type="ECO:0000256" key="6">
    <source>
        <dbReference type="ARBA" id="ARBA00022741"/>
    </source>
</evidence>
<evidence type="ECO:0000256" key="5">
    <source>
        <dbReference type="ARBA" id="ARBA00022723"/>
    </source>
</evidence>
<keyword evidence="5 14" id="KW-0479">Metal-binding</keyword>
<keyword evidence="10 14" id="KW-0630">Potassium</keyword>
<evidence type="ECO:0000256" key="7">
    <source>
        <dbReference type="ARBA" id="ARBA00022777"/>
    </source>
</evidence>
<protein>
    <recommendedName>
        <fullName evidence="3 14">Ribokinase</fullName>
        <shortName evidence="14">RK</shortName>
        <ecNumber evidence="2 14">2.7.1.15</ecNumber>
    </recommendedName>
</protein>
<dbReference type="InterPro" id="IPR011611">
    <property type="entry name" value="PfkB_dom"/>
</dbReference>
<keyword evidence="12" id="KW-0804">Transcription</keyword>
<evidence type="ECO:0000256" key="9">
    <source>
        <dbReference type="ARBA" id="ARBA00022842"/>
    </source>
</evidence>
<dbReference type="OrthoDB" id="9776822at2"/>
<dbReference type="InterPro" id="IPR036390">
    <property type="entry name" value="WH_DNA-bd_sf"/>
</dbReference>
<proteinExistence type="inferred from homology"/>
<evidence type="ECO:0000256" key="8">
    <source>
        <dbReference type="ARBA" id="ARBA00022840"/>
    </source>
</evidence>
<dbReference type="InterPro" id="IPR029056">
    <property type="entry name" value="Ribokinase-like"/>
</dbReference>
<dbReference type="Gene3D" id="1.10.10.10">
    <property type="entry name" value="Winged helix-like DNA-binding domain superfamily/Winged helix DNA-binding domain"/>
    <property type="match status" value="1"/>
</dbReference>
<evidence type="ECO:0000256" key="12">
    <source>
        <dbReference type="ARBA" id="ARBA00023163"/>
    </source>
</evidence>
<dbReference type="STRING" id="299766.BFV68_16735"/>
<keyword evidence="6 14" id="KW-0547">Nucleotide-binding</keyword>
<dbReference type="Proteomes" id="UP000229974">
    <property type="component" value="Unassembled WGS sequence"/>
</dbReference>
<feature type="active site" description="Proton acceptor" evidence="14">
    <location>
        <position position="350"/>
    </location>
</feature>
<dbReference type="AlphaFoldDB" id="A0A2J0PX50"/>
<comment type="function">
    <text evidence="14">Catalyzes the phosphorylation of ribose at O-5 in a reaction requiring ATP and magnesium. The resulting D-ribose-5-phosphate can then be used either for sythesis of nucleotides, histidine, and tryptophan, or as a component of the pentose phosphate pathway.</text>
</comment>
<dbReference type="CDD" id="cd01174">
    <property type="entry name" value="ribokinase"/>
    <property type="match status" value="1"/>
</dbReference>
<dbReference type="PROSITE" id="PS00584">
    <property type="entry name" value="PFKB_KINASES_2"/>
    <property type="match status" value="1"/>
</dbReference>
<dbReference type="GO" id="GO:0046872">
    <property type="term" value="F:metal ion binding"/>
    <property type="evidence" value="ECO:0007669"/>
    <property type="project" value="UniProtKB-KW"/>
</dbReference>
<evidence type="ECO:0000256" key="14">
    <source>
        <dbReference type="HAMAP-Rule" id="MF_01987"/>
    </source>
</evidence>
<name>A0A2J0PX50_9ENTR</name>
<feature type="binding site" evidence="14">
    <location>
        <position position="383"/>
    </location>
    <ligand>
        <name>K(+)</name>
        <dbReference type="ChEBI" id="CHEBI:29103"/>
    </ligand>
</feature>
<keyword evidence="9 14" id="KW-0460">Magnesium</keyword>
<comment type="similarity">
    <text evidence="1">Belongs to the carbohydrate kinase pfkB family.</text>
</comment>
<dbReference type="PRINTS" id="PR00990">
    <property type="entry name" value="RIBOKINASE"/>
</dbReference>
<feature type="binding site" evidence="14">
    <location>
        <position position="350"/>
    </location>
    <ligand>
        <name>substrate</name>
    </ligand>
</feature>
<dbReference type="FunFam" id="3.40.1190.20:FF:000019">
    <property type="entry name" value="Ribokinase"/>
    <property type="match status" value="1"/>
</dbReference>
<evidence type="ECO:0000313" key="16">
    <source>
        <dbReference type="Proteomes" id="UP000229974"/>
    </source>
</evidence>
<dbReference type="EC" id="2.7.1.15" evidence="2 14"/>
<evidence type="ECO:0000256" key="11">
    <source>
        <dbReference type="ARBA" id="ARBA00023015"/>
    </source>
</evidence>
<feature type="binding site" evidence="14">
    <location>
        <begin position="318"/>
        <end position="323"/>
    </location>
    <ligand>
        <name>ATP</name>
        <dbReference type="ChEBI" id="CHEBI:30616"/>
    </ligand>
</feature>
<dbReference type="GO" id="GO:0019303">
    <property type="term" value="P:D-ribose catabolic process"/>
    <property type="evidence" value="ECO:0007669"/>
    <property type="project" value="UniProtKB-UniRule"/>
</dbReference>
<comment type="catalytic activity">
    <reaction evidence="14">
        <text>D-ribose + ATP = D-ribose 5-phosphate + ADP + H(+)</text>
        <dbReference type="Rhea" id="RHEA:13697"/>
        <dbReference type="ChEBI" id="CHEBI:15378"/>
        <dbReference type="ChEBI" id="CHEBI:30616"/>
        <dbReference type="ChEBI" id="CHEBI:47013"/>
        <dbReference type="ChEBI" id="CHEBI:78346"/>
        <dbReference type="ChEBI" id="CHEBI:456216"/>
        <dbReference type="EC" id="2.7.1.15"/>
    </reaction>
</comment>
<sequence>MLNKERHYAILTWLNRYERATVNQLAKVFNVTRETIRSDLNLLAQEGGIERCHGGAIIKRRIFHTQSVNNLDSNIIHFFDSAQSRKTIKSRHKGRKMKGKVCILGSFNVDIIANVDRFPQSGESIFSENTIIGPGGKGANQALAVSKCNVKTHFVGKVGNDQFSQMAFEHLSSSAIDSFTLYQDKDQKTGTALIYVCQSDGENMIAISPGANRSITADEVEAITPEVKNADIFLTQLENNLPATFRAIEIARRNGIKVVLNPAPWSSDVVSCLKNVDFLTPNETEASLLSGIHIVDLASAKEAARAIKAKGVGHVIITMGAKGALIYDGEQFIHIPALKAVCVDTTGAGDAFNGAFAAAMAKGESIIQAAKFACAFASLAVEKEGASNMPEYKDVLTRLAQYNDKNILTEKI</sequence>
<comment type="caution">
    <text evidence="15">The sequence shown here is derived from an EMBL/GenBank/DDBJ whole genome shotgun (WGS) entry which is preliminary data.</text>
</comment>
<dbReference type="PRINTS" id="PR00037">
    <property type="entry name" value="HTHLACR"/>
</dbReference>
<reference evidence="15 16" key="1">
    <citation type="journal article" date="2017" name="J. Antimicrob. Chemother.">
        <title>Characterization of the population structure, drug resistance mechanisms and plasmids of the community-associated Enterobacter cloacae complex in China.</title>
        <authorList>
            <person name="Zhou K."/>
            <person name="Yu W."/>
            <person name="Cao X."/>
            <person name="Shen P."/>
            <person name="Lu H."/>
            <person name="Luo Q."/>
            <person name="Rossen J.W.A."/>
            <person name="Xiao Y."/>
        </authorList>
    </citation>
    <scope>NUCLEOTIDE SEQUENCE [LARGE SCALE GENOMIC DNA]</scope>
    <source>
        <strain evidence="15 16">ECC904</strain>
    </source>
</reference>
<dbReference type="GO" id="GO:0003700">
    <property type="term" value="F:DNA-binding transcription factor activity"/>
    <property type="evidence" value="ECO:0007669"/>
    <property type="project" value="InterPro"/>
</dbReference>
<dbReference type="InterPro" id="IPR002139">
    <property type="entry name" value="Ribo/fructo_kinase"/>
</dbReference>
<dbReference type="NCBIfam" id="TIGR02152">
    <property type="entry name" value="D_ribokin_bact"/>
    <property type="match status" value="1"/>
</dbReference>
<dbReference type="PANTHER" id="PTHR10584:SF166">
    <property type="entry name" value="RIBOKINASE"/>
    <property type="match status" value="1"/>
</dbReference>
<comment type="activity regulation">
    <text evidence="14">Activated by a monovalent cation that binds near, but not in, the active site. The most likely occupant of the site in vivo is potassium. Ion binding induces a conformational change that may alter substrate affinity.</text>
</comment>
<evidence type="ECO:0000256" key="3">
    <source>
        <dbReference type="ARBA" id="ARBA00016943"/>
    </source>
</evidence>
<dbReference type="GO" id="GO:0005829">
    <property type="term" value="C:cytosol"/>
    <property type="evidence" value="ECO:0007669"/>
    <property type="project" value="TreeGrafter"/>
</dbReference>
<dbReference type="InterPro" id="IPR011877">
    <property type="entry name" value="Ribokinase"/>
</dbReference>
<feature type="binding site" evidence="14">
    <location>
        <begin position="349"/>
        <end position="350"/>
    </location>
    <ligand>
        <name>ATP</name>
        <dbReference type="ChEBI" id="CHEBI:30616"/>
    </ligand>
</feature>
<accession>A0A2J0PX50</accession>
<dbReference type="SMART" id="SM00420">
    <property type="entry name" value="HTH_DEOR"/>
    <property type="match status" value="1"/>
</dbReference>
<dbReference type="EMBL" id="NEEW01000006">
    <property type="protein sequence ID" value="PJD84052.1"/>
    <property type="molecule type" value="Genomic_DNA"/>
</dbReference>
<evidence type="ECO:0000256" key="13">
    <source>
        <dbReference type="ARBA" id="ARBA00023277"/>
    </source>
</evidence>
<feature type="binding site" evidence="14">
    <location>
        <position position="282"/>
    </location>
    <ligand>
        <name>ATP</name>
        <dbReference type="ChEBI" id="CHEBI:30616"/>
    </ligand>
</feature>
<dbReference type="UniPathway" id="UPA00916">
    <property type="reaction ID" value="UER00889"/>
</dbReference>
<dbReference type="SUPFAM" id="SSF53613">
    <property type="entry name" value="Ribokinase-like"/>
    <property type="match status" value="1"/>
</dbReference>
<evidence type="ECO:0000313" key="15">
    <source>
        <dbReference type="EMBL" id="PJD84052.1"/>
    </source>
</evidence>
<keyword evidence="7 14" id="KW-0418">Kinase</keyword>
<dbReference type="Pfam" id="PF08220">
    <property type="entry name" value="HTH_DeoR"/>
    <property type="match status" value="1"/>
</dbReference>
<keyword evidence="11" id="KW-0805">Transcription regulation</keyword>
<dbReference type="PANTHER" id="PTHR10584">
    <property type="entry name" value="SUGAR KINASE"/>
    <property type="match status" value="1"/>
</dbReference>
<gene>
    <name evidence="14" type="primary">rbsK</name>
    <name evidence="15" type="ORF">B9Q30_12860</name>
</gene>
<dbReference type="InterPro" id="IPR002173">
    <property type="entry name" value="Carboh/pur_kinase_PfkB_CS"/>
</dbReference>
<dbReference type="InterPro" id="IPR001034">
    <property type="entry name" value="DeoR_HTH"/>
</dbReference>
<feature type="binding site" evidence="14">
    <location>
        <position position="344"/>
    </location>
    <ligand>
        <name>K(+)</name>
        <dbReference type="ChEBI" id="CHEBI:29103"/>
    </ligand>
</feature>
<keyword evidence="4 14" id="KW-0808">Transferase</keyword>
<evidence type="ECO:0000256" key="10">
    <source>
        <dbReference type="ARBA" id="ARBA00022958"/>
    </source>
</evidence>
<comment type="subunit">
    <text evidence="14">Homodimer.</text>
</comment>
<feature type="binding site" evidence="14">
    <location>
        <position position="238"/>
    </location>
    <ligand>
        <name>substrate</name>
    </ligand>
</feature>
<dbReference type="RefSeq" id="WP_032649197.1">
    <property type="nucleotide sequence ID" value="NZ_AP022510.1"/>
</dbReference>
<keyword evidence="14" id="KW-0963">Cytoplasm</keyword>
<feature type="binding site" evidence="14">
    <location>
        <position position="385"/>
    </location>
    <ligand>
        <name>K(+)</name>
        <dbReference type="ChEBI" id="CHEBI:29103"/>
    </ligand>
</feature>
<organism evidence="15 16">
    <name type="scientific">Enterobacter hormaechei</name>
    <dbReference type="NCBI Taxonomy" id="158836"/>
    <lineage>
        <taxon>Bacteria</taxon>
        <taxon>Pseudomonadati</taxon>
        <taxon>Pseudomonadota</taxon>
        <taxon>Gammaproteobacteria</taxon>
        <taxon>Enterobacterales</taxon>
        <taxon>Enterobacteriaceae</taxon>
        <taxon>Enterobacter</taxon>
        <taxon>Enterobacter cloacae complex</taxon>
    </lineage>
</organism>
<dbReference type="InterPro" id="IPR036388">
    <property type="entry name" value="WH-like_DNA-bd_sf"/>
</dbReference>
<evidence type="ECO:0000256" key="1">
    <source>
        <dbReference type="ARBA" id="ARBA00005380"/>
    </source>
</evidence>
<keyword evidence="13 14" id="KW-0119">Carbohydrate metabolism</keyword>
<dbReference type="PROSITE" id="PS51000">
    <property type="entry name" value="HTH_DEOR_2"/>
    <property type="match status" value="1"/>
</dbReference>
<dbReference type="Pfam" id="PF00294">
    <property type="entry name" value="PfkB"/>
    <property type="match status" value="1"/>
</dbReference>
<evidence type="ECO:0000256" key="4">
    <source>
        <dbReference type="ARBA" id="ARBA00022679"/>
    </source>
</evidence>
<comment type="cofactor">
    <cofactor evidence="14">
        <name>Mg(2+)</name>
        <dbReference type="ChEBI" id="CHEBI:18420"/>
    </cofactor>
    <text evidence="14">Requires a divalent cation, most likely magnesium in vivo, as an electrophilic catalyst to aid phosphoryl group transfer. It is the chelate of the metal and the nucleotide that is the actual substrate.</text>
</comment>
<comment type="caution">
    <text evidence="14">Lacks conserved residue(s) required for the propagation of feature annotation.</text>
</comment>
<comment type="subcellular location">
    <subcellularLocation>
        <location evidence="14">Cytoplasm</location>
    </subcellularLocation>
</comment>